<reference evidence="1 2" key="1">
    <citation type="submission" date="2014-07" db="EMBL/GenBank/DDBJ databases">
        <title>Methanogenic archaea and the global carbon cycle.</title>
        <authorList>
            <person name="Henriksen J.R."/>
            <person name="Luke J."/>
            <person name="Reinhart S."/>
            <person name="Benedict M.N."/>
            <person name="Youngblut N.D."/>
            <person name="Metcalf M.E."/>
            <person name="Whitaker R.J."/>
            <person name="Metcalf W.W."/>
        </authorList>
    </citation>
    <scope>NUCLEOTIDE SEQUENCE [LARGE SCALE GENOMIC DNA]</scope>
    <source>
        <strain evidence="1 2">HB-1</strain>
    </source>
</reference>
<dbReference type="RefSeq" id="WP_048139437.1">
    <property type="nucleotide sequence ID" value="NZ_CP009516.1"/>
</dbReference>
<gene>
    <name evidence="1" type="ORF">MSHOH_1948</name>
</gene>
<dbReference type="OrthoDB" id="134870at2157"/>
<sequence length="218" mass="25584">MSTTQAKKPLCLNYGTDREKIIGFLNNHVIGKKLVTDEVVYQLEEGKLEGVYSDEMFFSNLVLSEHGLRFDMTTVTLEKIYFLDPDKKRGTVKKDFNGLSVFRYELAERRSTSRITGIMRLVSSTVREHTMEGIAYGVCDLQLENSQLSWKEQQLLYRDMPADNDNYRPVAFDAKIRFYLENEKLRFEYIPTYYDFDPDKLTRTLSKDQYPAFVTKER</sequence>
<accession>A0A0E3SC58</accession>
<proteinExistence type="predicted"/>
<dbReference type="PATRIC" id="fig|1434110.4.peg.2480"/>
<protein>
    <submittedName>
        <fullName evidence="1">Uncharacterized protein</fullName>
    </submittedName>
</protein>
<dbReference type="KEGG" id="mhor:MSHOH_1948"/>
<keyword evidence="2" id="KW-1185">Reference proteome</keyword>
<dbReference type="Proteomes" id="UP000033101">
    <property type="component" value="Chromosome"/>
</dbReference>
<dbReference type="EMBL" id="CP009516">
    <property type="protein sequence ID" value="AKB78431.1"/>
    <property type="molecule type" value="Genomic_DNA"/>
</dbReference>
<name>A0A0E3SC58_9EURY</name>
<organism evidence="1 2">
    <name type="scientific">Methanosarcina horonobensis HB-1 = JCM 15518</name>
    <dbReference type="NCBI Taxonomy" id="1434110"/>
    <lineage>
        <taxon>Archaea</taxon>
        <taxon>Methanobacteriati</taxon>
        <taxon>Methanobacteriota</taxon>
        <taxon>Stenosarchaea group</taxon>
        <taxon>Methanomicrobia</taxon>
        <taxon>Methanosarcinales</taxon>
        <taxon>Methanosarcinaceae</taxon>
        <taxon>Methanosarcina</taxon>
    </lineage>
</organism>
<dbReference type="HOGENOM" id="CLU_1352400_0_0_2"/>
<evidence type="ECO:0000313" key="2">
    <source>
        <dbReference type="Proteomes" id="UP000033101"/>
    </source>
</evidence>
<dbReference type="AlphaFoldDB" id="A0A0E3SC58"/>
<evidence type="ECO:0000313" key="1">
    <source>
        <dbReference type="EMBL" id="AKB78431.1"/>
    </source>
</evidence>
<dbReference type="STRING" id="1434110.MSHOH_1948"/>
<dbReference type="GeneID" id="24831175"/>